<protein>
    <submittedName>
        <fullName evidence="1">Uncharacterized protein</fullName>
    </submittedName>
</protein>
<proteinExistence type="predicted"/>
<reference evidence="1 2" key="1">
    <citation type="journal article" date="2022" name="DNA Res.">
        <title>Chromosomal-level genome assembly of the orchid tree Bauhinia variegata (Leguminosae; Cercidoideae) supports the allotetraploid origin hypothesis of Bauhinia.</title>
        <authorList>
            <person name="Zhong Y."/>
            <person name="Chen Y."/>
            <person name="Zheng D."/>
            <person name="Pang J."/>
            <person name="Liu Y."/>
            <person name="Luo S."/>
            <person name="Meng S."/>
            <person name="Qian L."/>
            <person name="Wei D."/>
            <person name="Dai S."/>
            <person name="Zhou R."/>
        </authorList>
    </citation>
    <scope>NUCLEOTIDE SEQUENCE [LARGE SCALE GENOMIC DNA]</scope>
    <source>
        <strain evidence="1">BV-YZ2020</strain>
    </source>
</reference>
<dbReference type="Proteomes" id="UP000828941">
    <property type="component" value="Chromosome 4"/>
</dbReference>
<name>A0ACB9PMZ5_BAUVA</name>
<gene>
    <name evidence="1" type="ORF">L6164_010350</name>
</gene>
<evidence type="ECO:0000313" key="1">
    <source>
        <dbReference type="EMBL" id="KAI4349793.1"/>
    </source>
</evidence>
<keyword evidence="2" id="KW-1185">Reference proteome</keyword>
<comment type="caution">
    <text evidence="1">The sequence shown here is derived from an EMBL/GenBank/DDBJ whole genome shotgun (WGS) entry which is preliminary data.</text>
</comment>
<evidence type="ECO:0000313" key="2">
    <source>
        <dbReference type="Proteomes" id="UP000828941"/>
    </source>
</evidence>
<sequence>MAGNVIVPAVSLILLVGVALGVDPSTTGNVKAVQGICENAEDQKLCHETLALSNGSQDLKEYLKVAVETTINSVIKSINMTDKLSVEHGDKDKGIKMALDICKEMLDLAMDSLEASAKLVRENDIQAIYNSTADFTNWLTSTIADQQTCMDSFDTDGEKKVREQLQSNGLNDMEKLAGMTLDIVSALSKILESFHLNVKPASTDSR</sequence>
<accession>A0ACB9PMZ5</accession>
<organism evidence="1 2">
    <name type="scientific">Bauhinia variegata</name>
    <name type="common">Purple orchid tree</name>
    <name type="synonym">Phanera variegata</name>
    <dbReference type="NCBI Taxonomy" id="167791"/>
    <lineage>
        <taxon>Eukaryota</taxon>
        <taxon>Viridiplantae</taxon>
        <taxon>Streptophyta</taxon>
        <taxon>Embryophyta</taxon>
        <taxon>Tracheophyta</taxon>
        <taxon>Spermatophyta</taxon>
        <taxon>Magnoliopsida</taxon>
        <taxon>eudicotyledons</taxon>
        <taxon>Gunneridae</taxon>
        <taxon>Pentapetalae</taxon>
        <taxon>rosids</taxon>
        <taxon>fabids</taxon>
        <taxon>Fabales</taxon>
        <taxon>Fabaceae</taxon>
        <taxon>Cercidoideae</taxon>
        <taxon>Cercideae</taxon>
        <taxon>Bauhiniinae</taxon>
        <taxon>Bauhinia</taxon>
    </lineage>
</organism>
<dbReference type="EMBL" id="CM039429">
    <property type="protein sequence ID" value="KAI4349793.1"/>
    <property type="molecule type" value="Genomic_DNA"/>
</dbReference>